<dbReference type="KEGG" id="rhoz:GXP67_23640"/>
<accession>A0A6C0GP75</accession>
<dbReference type="EMBL" id="CP048222">
    <property type="protein sequence ID" value="QHT69420.1"/>
    <property type="molecule type" value="Genomic_DNA"/>
</dbReference>
<reference evidence="1 2" key="1">
    <citation type="submission" date="2020-01" db="EMBL/GenBank/DDBJ databases">
        <authorList>
            <person name="Kim M.K."/>
        </authorList>
    </citation>
    <scope>NUCLEOTIDE SEQUENCE [LARGE SCALE GENOMIC DNA]</scope>
    <source>
        <strain evidence="1 2">172606-1</strain>
    </source>
</reference>
<protein>
    <submittedName>
        <fullName evidence="1">Uncharacterized protein</fullName>
    </submittedName>
</protein>
<keyword evidence="2" id="KW-1185">Reference proteome</keyword>
<organism evidence="1 2">
    <name type="scientific">Rhodocytophaga rosea</name>
    <dbReference type="NCBI Taxonomy" id="2704465"/>
    <lineage>
        <taxon>Bacteria</taxon>
        <taxon>Pseudomonadati</taxon>
        <taxon>Bacteroidota</taxon>
        <taxon>Cytophagia</taxon>
        <taxon>Cytophagales</taxon>
        <taxon>Rhodocytophagaceae</taxon>
        <taxon>Rhodocytophaga</taxon>
    </lineage>
</organism>
<sequence length="251" mass="30020">MKKNFTFDTETYNYWPIYEAIKKYYPLGIFQNDEDSASYQSYPGLRELEKILLENIHNEESYRKDWITFLDFLKDEFKKEVIGTTYGNSPCFSAYIKLKEKLFDNITVYKELHFAISLLCPFYSIYGLDYTTLTLEKETYKGQEAYSNLDDEDKLQYFEAINSMTVSPYSEYKEYFIKLERKIKERFTNYRLVPHSINCMYLSGLTLFKSFSYSKKSCTIHSGLFHDHFEVNTKVHLIRGDEEYGSKQWEI</sequence>
<evidence type="ECO:0000313" key="2">
    <source>
        <dbReference type="Proteomes" id="UP000480178"/>
    </source>
</evidence>
<dbReference type="AlphaFoldDB" id="A0A6C0GP75"/>
<gene>
    <name evidence="1" type="ORF">GXP67_23640</name>
</gene>
<dbReference type="RefSeq" id="WP_162445409.1">
    <property type="nucleotide sequence ID" value="NZ_CP048222.1"/>
</dbReference>
<name>A0A6C0GP75_9BACT</name>
<evidence type="ECO:0000313" key="1">
    <source>
        <dbReference type="EMBL" id="QHT69420.1"/>
    </source>
</evidence>
<proteinExistence type="predicted"/>
<dbReference type="Proteomes" id="UP000480178">
    <property type="component" value="Chromosome"/>
</dbReference>